<dbReference type="AlphaFoldDB" id="A0A836BRA3"/>
<dbReference type="Proteomes" id="UP000612055">
    <property type="component" value="Unassembled WGS sequence"/>
</dbReference>
<evidence type="ECO:0000313" key="1">
    <source>
        <dbReference type="EMBL" id="KAG2484599.1"/>
    </source>
</evidence>
<dbReference type="OrthoDB" id="530244at2759"/>
<sequence>MRSLRDTEALVNSLGEPLSDAEQASLLKCLNAASLGVDTCLVEGLPYLYTHMLHYLEEVSVSQSDDLELVEGAMLLVEQLALALAEAGPRAREHAPLSTPLRGRWQVLLTTGGGFLSRLQWVPIIELLDVAEDGASFRLESKMGPLYSVAVGAVAPVPQPLEREAMEVLAVDVTDFRVELGGLAVNLPSPQPHDTLAVAAVTPAVAVVRCRSPPCLQLLGRPM</sequence>
<reference evidence="1" key="1">
    <citation type="journal article" date="2020" name="bioRxiv">
        <title>Comparative genomics of Chlamydomonas.</title>
        <authorList>
            <person name="Craig R.J."/>
            <person name="Hasan A.R."/>
            <person name="Ness R.W."/>
            <person name="Keightley P.D."/>
        </authorList>
    </citation>
    <scope>NUCLEOTIDE SEQUENCE</scope>
    <source>
        <strain evidence="1">CCAP 11/70</strain>
    </source>
</reference>
<protein>
    <submittedName>
        <fullName evidence="1">Uncharacterized protein</fullName>
    </submittedName>
</protein>
<comment type="caution">
    <text evidence="1">The sequence shown here is derived from an EMBL/GenBank/DDBJ whole genome shotgun (WGS) entry which is preliminary data.</text>
</comment>
<gene>
    <name evidence="1" type="ORF">HYH03_016640</name>
</gene>
<accession>A0A836BRA3</accession>
<organism evidence="1 2">
    <name type="scientific">Edaphochlamys debaryana</name>
    <dbReference type="NCBI Taxonomy" id="47281"/>
    <lineage>
        <taxon>Eukaryota</taxon>
        <taxon>Viridiplantae</taxon>
        <taxon>Chlorophyta</taxon>
        <taxon>core chlorophytes</taxon>
        <taxon>Chlorophyceae</taxon>
        <taxon>CS clade</taxon>
        <taxon>Chlamydomonadales</taxon>
        <taxon>Chlamydomonadales incertae sedis</taxon>
        <taxon>Edaphochlamys</taxon>
    </lineage>
</organism>
<name>A0A836BRA3_9CHLO</name>
<evidence type="ECO:0000313" key="2">
    <source>
        <dbReference type="Proteomes" id="UP000612055"/>
    </source>
</evidence>
<dbReference type="EMBL" id="JAEHOE010000147">
    <property type="protein sequence ID" value="KAG2484599.1"/>
    <property type="molecule type" value="Genomic_DNA"/>
</dbReference>
<keyword evidence="2" id="KW-1185">Reference proteome</keyword>
<proteinExistence type="predicted"/>